<name>A0A0K2T6G3_LEPSM</name>
<dbReference type="AlphaFoldDB" id="A0A0K2T6G3"/>
<proteinExistence type="predicted"/>
<organism evidence="1">
    <name type="scientific">Lepeophtheirus salmonis</name>
    <name type="common">Salmon louse</name>
    <name type="synonym">Caligus salmonis</name>
    <dbReference type="NCBI Taxonomy" id="72036"/>
    <lineage>
        <taxon>Eukaryota</taxon>
        <taxon>Metazoa</taxon>
        <taxon>Ecdysozoa</taxon>
        <taxon>Arthropoda</taxon>
        <taxon>Crustacea</taxon>
        <taxon>Multicrustacea</taxon>
        <taxon>Hexanauplia</taxon>
        <taxon>Copepoda</taxon>
        <taxon>Siphonostomatoida</taxon>
        <taxon>Caligidae</taxon>
        <taxon>Lepeophtheirus</taxon>
    </lineage>
</organism>
<evidence type="ECO:0000313" key="1">
    <source>
        <dbReference type="EMBL" id="CDW21041.1"/>
    </source>
</evidence>
<accession>A0A0K2T6G3</accession>
<dbReference type="EMBL" id="HACA01003680">
    <property type="protein sequence ID" value="CDW21041.1"/>
    <property type="molecule type" value="Transcribed_RNA"/>
</dbReference>
<sequence>MWLGDILPFCLRNMWPSTHQIPTHWTSLFGCMLITRPALSVTQISTNSRTLSTGHWDAISEDYIPNGWMTFRGRLEAIIADKISYELF</sequence>
<protein>
    <submittedName>
        <fullName evidence="1">Uncharacterized protein</fullName>
    </submittedName>
</protein>
<reference evidence="1" key="1">
    <citation type="submission" date="2014-05" db="EMBL/GenBank/DDBJ databases">
        <authorList>
            <person name="Chronopoulou M."/>
        </authorList>
    </citation>
    <scope>NUCLEOTIDE SEQUENCE</scope>
    <source>
        <tissue evidence="1">Whole organism</tissue>
    </source>
</reference>